<dbReference type="Proteomes" id="UP000694546">
    <property type="component" value="Chromosome 23"/>
</dbReference>
<evidence type="ECO:0008006" key="8">
    <source>
        <dbReference type="Google" id="ProtNLM"/>
    </source>
</evidence>
<evidence type="ECO:0000256" key="4">
    <source>
        <dbReference type="ARBA" id="ARBA00023186"/>
    </source>
</evidence>
<accession>A0A8C5A127</accession>
<name>A0A8C5A127_GADMO</name>
<evidence type="ECO:0000313" key="7">
    <source>
        <dbReference type="Proteomes" id="UP000694546"/>
    </source>
</evidence>
<keyword evidence="7" id="KW-1185">Reference proteome</keyword>
<dbReference type="GO" id="GO:0005524">
    <property type="term" value="F:ATP binding"/>
    <property type="evidence" value="ECO:0007669"/>
    <property type="project" value="UniProtKB-KW"/>
</dbReference>
<reference evidence="6" key="2">
    <citation type="submission" date="2025-09" db="UniProtKB">
        <authorList>
            <consortium name="Ensembl"/>
        </authorList>
    </citation>
    <scope>IDENTIFICATION</scope>
</reference>
<dbReference type="Gene3D" id="1.10.560.10">
    <property type="entry name" value="GroEL-like equatorial domain"/>
    <property type="match status" value="1"/>
</dbReference>
<dbReference type="Gene3D" id="3.30.260.10">
    <property type="entry name" value="TCP-1-like chaperonin intermediate domain"/>
    <property type="match status" value="1"/>
</dbReference>
<dbReference type="InterPro" id="IPR002423">
    <property type="entry name" value="Cpn60/GroEL/TCP-1"/>
</dbReference>
<reference evidence="6" key="1">
    <citation type="submission" date="2025-08" db="UniProtKB">
        <authorList>
            <consortium name="Ensembl"/>
        </authorList>
    </citation>
    <scope>IDENTIFICATION</scope>
</reference>
<proteinExistence type="inferred from homology"/>
<dbReference type="OMA" id="TLDQYTI"/>
<protein>
    <recommendedName>
        <fullName evidence="8">T-complex protein 1 subunit epsilon</fullName>
    </recommendedName>
</protein>
<dbReference type="InterPro" id="IPR017998">
    <property type="entry name" value="Chaperone_TCP-1"/>
</dbReference>
<dbReference type="GeneTree" id="ENSGT00550000074956"/>
<sequence length="164" mass="18131">MLVIEECRNSRAMTIFIRGGNKMIIEEAKRAVHDDLCVIRNLVRGNRIVYGGGASEILCALACPSLEQYAIRAFADALEVIPMALAENSGMNPIQTLTEVRAKQVSENKPHLGIDCMHANTNDMKQQHVIETLFGKKQQISLATQVVKMILKIDDIRSPGEVEG</sequence>
<dbReference type="PRINTS" id="PR00304">
    <property type="entry name" value="TCOMPLEXTCP1"/>
</dbReference>
<keyword evidence="4 5" id="KW-0143">Chaperone</keyword>
<dbReference type="Ensembl" id="ENSGMOT00000040483.1">
    <property type="protein sequence ID" value="ENSGMOP00000025314.1"/>
    <property type="gene ID" value="ENSGMOG00000023384.1"/>
</dbReference>
<dbReference type="PANTHER" id="PTHR11353">
    <property type="entry name" value="CHAPERONIN"/>
    <property type="match status" value="1"/>
</dbReference>
<evidence type="ECO:0000313" key="6">
    <source>
        <dbReference type="Ensembl" id="ENSGMOP00000025314.1"/>
    </source>
</evidence>
<dbReference type="SUPFAM" id="SSF48592">
    <property type="entry name" value="GroEL equatorial domain-like"/>
    <property type="match status" value="1"/>
</dbReference>
<dbReference type="InterPro" id="IPR027410">
    <property type="entry name" value="TCP-1-like_intermed_sf"/>
</dbReference>
<evidence type="ECO:0000256" key="1">
    <source>
        <dbReference type="ARBA" id="ARBA00008020"/>
    </source>
</evidence>
<evidence type="ECO:0000256" key="2">
    <source>
        <dbReference type="ARBA" id="ARBA00022741"/>
    </source>
</evidence>
<dbReference type="FunFam" id="1.10.560.10:FF:000049">
    <property type="entry name" value="T-complex protein 1 subunitTheta, putative"/>
    <property type="match status" value="1"/>
</dbReference>
<comment type="similarity">
    <text evidence="1 5">Belongs to the TCP-1 chaperonin family.</text>
</comment>
<dbReference type="Pfam" id="PF00118">
    <property type="entry name" value="Cpn60_TCP1"/>
    <property type="match status" value="1"/>
</dbReference>
<keyword evidence="2 5" id="KW-0547">Nucleotide-binding</keyword>
<evidence type="ECO:0000256" key="3">
    <source>
        <dbReference type="ARBA" id="ARBA00022840"/>
    </source>
</evidence>
<keyword evidence="3 5" id="KW-0067">ATP-binding</keyword>
<dbReference type="Gene3D" id="3.50.7.10">
    <property type="entry name" value="GroEL"/>
    <property type="match status" value="1"/>
</dbReference>
<dbReference type="GO" id="GO:0140662">
    <property type="term" value="F:ATP-dependent protein folding chaperone"/>
    <property type="evidence" value="ECO:0007669"/>
    <property type="project" value="InterPro"/>
</dbReference>
<evidence type="ECO:0000256" key="5">
    <source>
        <dbReference type="RuleBase" id="RU004187"/>
    </source>
</evidence>
<dbReference type="InterPro" id="IPR027409">
    <property type="entry name" value="GroEL-like_apical_dom_sf"/>
</dbReference>
<dbReference type="InterPro" id="IPR027413">
    <property type="entry name" value="GROEL-like_equatorial_sf"/>
</dbReference>
<organism evidence="6 7">
    <name type="scientific">Gadus morhua</name>
    <name type="common">Atlantic cod</name>
    <dbReference type="NCBI Taxonomy" id="8049"/>
    <lineage>
        <taxon>Eukaryota</taxon>
        <taxon>Metazoa</taxon>
        <taxon>Chordata</taxon>
        <taxon>Craniata</taxon>
        <taxon>Vertebrata</taxon>
        <taxon>Euteleostomi</taxon>
        <taxon>Actinopterygii</taxon>
        <taxon>Neopterygii</taxon>
        <taxon>Teleostei</taxon>
        <taxon>Neoteleostei</taxon>
        <taxon>Acanthomorphata</taxon>
        <taxon>Zeiogadaria</taxon>
        <taxon>Gadariae</taxon>
        <taxon>Gadiformes</taxon>
        <taxon>Gadoidei</taxon>
        <taxon>Gadidae</taxon>
        <taxon>Gadus</taxon>
    </lineage>
</organism>
<dbReference type="AlphaFoldDB" id="A0A8C5A127"/>
<dbReference type="SUPFAM" id="SSF54849">
    <property type="entry name" value="GroEL-intermediate domain like"/>
    <property type="match status" value="1"/>
</dbReference>